<evidence type="ECO:0000256" key="2">
    <source>
        <dbReference type="SAM" id="SignalP"/>
    </source>
</evidence>
<feature type="compositionally biased region" description="Polar residues" evidence="1">
    <location>
        <begin position="42"/>
        <end position="56"/>
    </location>
</feature>
<name>A0A917A0J9_9HYPH</name>
<feature type="signal peptide" evidence="2">
    <location>
        <begin position="1"/>
        <end position="23"/>
    </location>
</feature>
<sequence>MRSLAPFAALLALALLMPEPAAAATVCSNVRAGKVMKRVCSVGQTSSQRNGTTVRGINTADGTSSNANGSGTGVGTGGASGRGGSVSNQTGVSSSCISGGLRVTNCN</sequence>
<organism evidence="3 4">
    <name type="scientific">Aureimonas endophytica</name>
    <dbReference type="NCBI Taxonomy" id="2027858"/>
    <lineage>
        <taxon>Bacteria</taxon>
        <taxon>Pseudomonadati</taxon>
        <taxon>Pseudomonadota</taxon>
        <taxon>Alphaproteobacteria</taxon>
        <taxon>Hyphomicrobiales</taxon>
        <taxon>Aurantimonadaceae</taxon>
        <taxon>Aureimonas</taxon>
    </lineage>
</organism>
<evidence type="ECO:0000256" key="1">
    <source>
        <dbReference type="SAM" id="MobiDB-lite"/>
    </source>
</evidence>
<dbReference type="EMBL" id="BMIQ01000009">
    <property type="protein sequence ID" value="GGE21050.1"/>
    <property type="molecule type" value="Genomic_DNA"/>
</dbReference>
<reference evidence="3" key="1">
    <citation type="journal article" date="2014" name="Int. J. Syst. Evol. Microbiol.">
        <title>Complete genome sequence of Corynebacterium casei LMG S-19264T (=DSM 44701T), isolated from a smear-ripened cheese.</title>
        <authorList>
            <consortium name="US DOE Joint Genome Institute (JGI-PGF)"/>
            <person name="Walter F."/>
            <person name="Albersmeier A."/>
            <person name="Kalinowski J."/>
            <person name="Ruckert C."/>
        </authorList>
    </citation>
    <scope>NUCLEOTIDE SEQUENCE</scope>
    <source>
        <strain evidence="3">CGMCC 1.15367</strain>
    </source>
</reference>
<reference evidence="3" key="2">
    <citation type="submission" date="2020-09" db="EMBL/GenBank/DDBJ databases">
        <authorList>
            <person name="Sun Q."/>
            <person name="Zhou Y."/>
        </authorList>
    </citation>
    <scope>NUCLEOTIDE SEQUENCE</scope>
    <source>
        <strain evidence="3">CGMCC 1.15367</strain>
    </source>
</reference>
<evidence type="ECO:0000313" key="3">
    <source>
        <dbReference type="EMBL" id="GGE21050.1"/>
    </source>
</evidence>
<keyword evidence="4" id="KW-1185">Reference proteome</keyword>
<proteinExistence type="predicted"/>
<accession>A0A917A0J9</accession>
<dbReference type="AlphaFoldDB" id="A0A917A0J9"/>
<feature type="region of interest" description="Disordered" evidence="1">
    <location>
        <begin position="42"/>
        <end position="107"/>
    </location>
</feature>
<dbReference type="Proteomes" id="UP000644699">
    <property type="component" value="Unassembled WGS sequence"/>
</dbReference>
<dbReference type="RefSeq" id="WP_188912585.1">
    <property type="nucleotide sequence ID" value="NZ_BMIQ01000009.1"/>
</dbReference>
<feature type="compositionally biased region" description="Gly residues" evidence="1">
    <location>
        <begin position="70"/>
        <end position="84"/>
    </location>
</feature>
<keyword evidence="2" id="KW-0732">Signal</keyword>
<gene>
    <name evidence="3" type="ORF">GCM10011390_45410</name>
</gene>
<protein>
    <submittedName>
        <fullName evidence="3">Uncharacterized protein</fullName>
    </submittedName>
</protein>
<comment type="caution">
    <text evidence="3">The sequence shown here is derived from an EMBL/GenBank/DDBJ whole genome shotgun (WGS) entry which is preliminary data.</text>
</comment>
<feature type="chain" id="PRO_5037288511" evidence="2">
    <location>
        <begin position="24"/>
        <end position="107"/>
    </location>
</feature>
<evidence type="ECO:0000313" key="4">
    <source>
        <dbReference type="Proteomes" id="UP000644699"/>
    </source>
</evidence>